<name>A0AAV2GCD9_9ROSI</name>
<organism evidence="6 7">
    <name type="scientific">Linum trigynum</name>
    <dbReference type="NCBI Taxonomy" id="586398"/>
    <lineage>
        <taxon>Eukaryota</taxon>
        <taxon>Viridiplantae</taxon>
        <taxon>Streptophyta</taxon>
        <taxon>Embryophyta</taxon>
        <taxon>Tracheophyta</taxon>
        <taxon>Spermatophyta</taxon>
        <taxon>Magnoliopsida</taxon>
        <taxon>eudicotyledons</taxon>
        <taxon>Gunneridae</taxon>
        <taxon>Pentapetalae</taxon>
        <taxon>rosids</taxon>
        <taxon>fabids</taxon>
        <taxon>Malpighiales</taxon>
        <taxon>Linaceae</taxon>
        <taxon>Linum</taxon>
    </lineage>
</organism>
<feature type="compositionally biased region" description="Acidic residues" evidence="4">
    <location>
        <begin position="123"/>
        <end position="145"/>
    </location>
</feature>
<dbReference type="PANTHER" id="PTHR31973:SF197">
    <property type="entry name" value="SWIM-TYPE DOMAIN-CONTAINING PROTEIN"/>
    <property type="match status" value="1"/>
</dbReference>
<proteinExistence type="predicted"/>
<reference evidence="6 7" key="1">
    <citation type="submission" date="2024-04" db="EMBL/GenBank/DDBJ databases">
        <authorList>
            <person name="Fracassetti M."/>
        </authorList>
    </citation>
    <scope>NUCLEOTIDE SEQUENCE [LARGE SCALE GENOMIC DNA]</scope>
</reference>
<dbReference type="AlphaFoldDB" id="A0AAV2GCD9"/>
<dbReference type="PANTHER" id="PTHR31973">
    <property type="entry name" value="POLYPROTEIN, PUTATIVE-RELATED"/>
    <property type="match status" value="1"/>
</dbReference>
<dbReference type="Pfam" id="PF00872">
    <property type="entry name" value="Transposase_mut"/>
    <property type="match status" value="1"/>
</dbReference>
<accession>A0AAV2GCD9</accession>
<protein>
    <recommendedName>
        <fullName evidence="5">Transposase MuDR plant domain-containing protein</fullName>
    </recommendedName>
</protein>
<keyword evidence="1" id="KW-0815">Transposition</keyword>
<dbReference type="Pfam" id="PF03108">
    <property type="entry name" value="DBD_Tnp_Mut"/>
    <property type="match status" value="1"/>
</dbReference>
<evidence type="ECO:0000256" key="1">
    <source>
        <dbReference type="ARBA" id="ARBA00022578"/>
    </source>
</evidence>
<evidence type="ECO:0000313" key="7">
    <source>
        <dbReference type="Proteomes" id="UP001497516"/>
    </source>
</evidence>
<dbReference type="GO" id="GO:0003677">
    <property type="term" value="F:DNA binding"/>
    <property type="evidence" value="ECO:0007669"/>
    <property type="project" value="UniProtKB-KW"/>
</dbReference>
<dbReference type="GO" id="GO:0006313">
    <property type="term" value="P:DNA transposition"/>
    <property type="evidence" value="ECO:0007669"/>
    <property type="project" value="InterPro"/>
</dbReference>
<dbReference type="GO" id="GO:0004803">
    <property type="term" value="F:transposase activity"/>
    <property type="evidence" value="ECO:0007669"/>
    <property type="project" value="InterPro"/>
</dbReference>
<evidence type="ECO:0000256" key="2">
    <source>
        <dbReference type="ARBA" id="ARBA00023125"/>
    </source>
</evidence>
<keyword evidence="2" id="KW-0238">DNA-binding</keyword>
<evidence type="ECO:0000259" key="5">
    <source>
        <dbReference type="Pfam" id="PF03108"/>
    </source>
</evidence>
<feature type="region of interest" description="Disordered" evidence="4">
    <location>
        <begin position="80"/>
        <end position="156"/>
    </location>
</feature>
<dbReference type="InterPro" id="IPR004332">
    <property type="entry name" value="Transposase_MuDR"/>
</dbReference>
<evidence type="ECO:0000256" key="4">
    <source>
        <dbReference type="SAM" id="MobiDB-lite"/>
    </source>
</evidence>
<evidence type="ECO:0000313" key="6">
    <source>
        <dbReference type="EMBL" id="CAL1407350.1"/>
    </source>
</evidence>
<feature type="domain" description="Transposase MuDR plant" evidence="5">
    <location>
        <begin position="183"/>
        <end position="241"/>
    </location>
</feature>
<dbReference type="EMBL" id="OZ034821">
    <property type="protein sequence ID" value="CAL1407350.1"/>
    <property type="molecule type" value="Genomic_DNA"/>
</dbReference>
<keyword evidence="7" id="KW-1185">Reference proteome</keyword>
<gene>
    <name evidence="6" type="ORF">LTRI10_LOCUS47022</name>
</gene>
<sequence>MWYLNPGATMAEGLHEIMTDKEIMEGLPVDTAQTKEVSLFVDCVEADDCLMGDNDTADNIARLEKDDDYFEVGENSAAKEIMKVADSDSSDEESSEKETHLPMVNSRDSEAGEEVDQPMGDAGDMDEEEDDGDYIPDEDEEDGENEASVSAHRRTGLLDEEPADMFDDLSFYDLNCDHKALEFTVGMKFLDVEDFKKAISKHGVGAGASLWCKKSDESRREYRCKDQNCSWRVYAAWWSGNAFFMEGENKSSWKWFLEHLQEELGFGDGVGWSVVSNQQKGLVEAINLVMPSVEHRKCACHVFANWKVKVKNEKMRKIYWEVVYACNVPEYEAATAKMEAFQSAQAVMTSFSDFMEQDPKSFCRAFLSRLPKSDSEESNICESWNNVIVKAREYRIIAMLEAIRGYIWSK</sequence>
<dbReference type="InterPro" id="IPR001207">
    <property type="entry name" value="Transposase_mutator"/>
</dbReference>
<dbReference type="Proteomes" id="UP001497516">
    <property type="component" value="Chromosome 8"/>
</dbReference>
<keyword evidence="3" id="KW-0233">DNA recombination</keyword>
<evidence type="ECO:0000256" key="3">
    <source>
        <dbReference type="ARBA" id="ARBA00023172"/>
    </source>
</evidence>